<evidence type="ECO:0000313" key="3">
    <source>
        <dbReference type="EMBL" id="GIE49477.1"/>
    </source>
</evidence>
<keyword evidence="1" id="KW-0812">Transmembrane</keyword>
<comment type="caution">
    <text evidence="3">The sequence shown here is derived from an EMBL/GenBank/DDBJ whole genome shotgun (WGS) entry which is preliminary data.</text>
</comment>
<dbReference type="RefSeq" id="WP_203768824.1">
    <property type="nucleotide sequence ID" value="NZ_BAAAYJ010000072.1"/>
</dbReference>
<sequence>MVIDLGDASAVPETSRSPRATDLRPVAVLTALLAVLALGGSAVVAPLPLRAVLVTDELTGAFALSPSALFTSSYVEGRARVRRLSLADESVRWSTELPQSVGTVDLYEPRVLIVMSPESAQASVLDSDTGAVLWRRTTGATTVLTVTEDSVLLTLAVAGRDHVVLQRVALRTGEPLWSRELDAAGYVAAGDPGPGDSRAESGRADGRASRIVTVDRQGRGAVLDFADGAVRATANLGVVPDAGRYVGDGDAARFVTFGNRLYLTRREGGAASITAFRLTDLRQLWRSTTRSFGWPTGCGAYLCVSTATGMTALDAATGEARWTSEHWRLGLDSRALRIPGPPRLVVTDARHTAQRALLDPATGRVRSVLGHSEQVGPLVLRRDSARAGRIWVQAVEAGDRVRTVGSLDGMSLERCVAAGRHLACADGNGRAHVWRMPG</sequence>
<organism evidence="3 4">
    <name type="scientific">Actinoplanes nipponensis</name>
    <dbReference type="NCBI Taxonomy" id="135950"/>
    <lineage>
        <taxon>Bacteria</taxon>
        <taxon>Bacillati</taxon>
        <taxon>Actinomycetota</taxon>
        <taxon>Actinomycetes</taxon>
        <taxon>Micromonosporales</taxon>
        <taxon>Micromonosporaceae</taxon>
        <taxon>Actinoplanes</taxon>
    </lineage>
</organism>
<evidence type="ECO:0000259" key="2">
    <source>
        <dbReference type="Pfam" id="PF13360"/>
    </source>
</evidence>
<reference evidence="3" key="1">
    <citation type="submission" date="2021-01" db="EMBL/GenBank/DDBJ databases">
        <title>Whole genome shotgun sequence of Actinoplanes nipponensis NBRC 14063.</title>
        <authorList>
            <person name="Komaki H."/>
            <person name="Tamura T."/>
        </authorList>
    </citation>
    <scope>NUCLEOTIDE SEQUENCE</scope>
    <source>
        <strain evidence="3">NBRC 14063</strain>
    </source>
</reference>
<name>A0A919MM45_9ACTN</name>
<proteinExistence type="predicted"/>
<evidence type="ECO:0000313" key="4">
    <source>
        <dbReference type="Proteomes" id="UP000647172"/>
    </source>
</evidence>
<dbReference type="InterPro" id="IPR011047">
    <property type="entry name" value="Quinoprotein_ADH-like_sf"/>
</dbReference>
<dbReference type="Pfam" id="PF13360">
    <property type="entry name" value="PQQ_2"/>
    <property type="match status" value="1"/>
</dbReference>
<accession>A0A919MM45</accession>
<dbReference type="InterPro" id="IPR015943">
    <property type="entry name" value="WD40/YVTN_repeat-like_dom_sf"/>
</dbReference>
<protein>
    <recommendedName>
        <fullName evidence="2">Pyrrolo-quinoline quinone repeat domain-containing protein</fullName>
    </recommendedName>
</protein>
<dbReference type="Gene3D" id="2.130.10.10">
    <property type="entry name" value="YVTN repeat-like/Quinoprotein amine dehydrogenase"/>
    <property type="match status" value="1"/>
</dbReference>
<dbReference type="SUPFAM" id="SSF50998">
    <property type="entry name" value="Quinoprotein alcohol dehydrogenase-like"/>
    <property type="match status" value="1"/>
</dbReference>
<dbReference type="AlphaFoldDB" id="A0A919MM45"/>
<keyword evidence="4" id="KW-1185">Reference proteome</keyword>
<dbReference type="Proteomes" id="UP000647172">
    <property type="component" value="Unassembled WGS sequence"/>
</dbReference>
<keyword evidence="1" id="KW-0472">Membrane</keyword>
<dbReference type="EMBL" id="BOMQ01000035">
    <property type="protein sequence ID" value="GIE49477.1"/>
    <property type="molecule type" value="Genomic_DNA"/>
</dbReference>
<gene>
    <name evidence="3" type="ORF">Ani05nite_30110</name>
</gene>
<dbReference type="InterPro" id="IPR002372">
    <property type="entry name" value="PQQ_rpt_dom"/>
</dbReference>
<keyword evidence="1" id="KW-1133">Transmembrane helix</keyword>
<feature type="transmembrane region" description="Helical" evidence="1">
    <location>
        <begin position="26"/>
        <end position="46"/>
    </location>
</feature>
<evidence type="ECO:0000256" key="1">
    <source>
        <dbReference type="SAM" id="Phobius"/>
    </source>
</evidence>
<feature type="domain" description="Pyrrolo-quinoline quinone repeat" evidence="2">
    <location>
        <begin position="69"/>
        <end position="228"/>
    </location>
</feature>